<keyword evidence="1" id="KW-0812">Transmembrane</keyword>
<sequence length="353" mass="39135">MRLDKKTKILKVCVRNLLIIAGLFSLLTSFSELVQATEMPFTVKTIVPDNQIDKRKTFFNLQVKPSQQQIITANLTNTTSQDVTIKVNVNSAKTNANGVIEYGETNIRADKSLEYAIPDLVKYPSEVKISANSSKEVLFHITMPKKKYNGIILGGIVFQQKESRISPSVKGTSIQNHYAYAVALSLKESDNQVSPNLNLLKVSPGQNNARNVISAQIQNDKSILLSKVKVSAKVYAKGAKTPVYTSVTTDMQIAPNSNFKYPISLNGTEMKPGNYTLKMSVTGTAYVTPKTWYFTKNFKIKSAEASSLNKSDVDIKANTNNNNLIFILVGLLLLLIVTILIIIIIRQNKKLKK</sequence>
<evidence type="ECO:0000313" key="4">
    <source>
        <dbReference type="EMBL" id="TYC47719.1"/>
    </source>
</evidence>
<dbReference type="Pfam" id="PF06030">
    <property type="entry name" value="WxLIP_PGBD"/>
    <property type="match status" value="1"/>
</dbReference>
<dbReference type="InterPro" id="IPR010317">
    <property type="entry name" value="WxLIP_PGBD"/>
</dbReference>
<dbReference type="Proteomes" id="UP000442244">
    <property type="component" value="Unassembled WGS sequence"/>
</dbReference>
<reference evidence="4 5" key="1">
    <citation type="submission" date="2019-01" db="EMBL/GenBank/DDBJ databases">
        <title>Leuconostoc litchii sp. nov., a novel lactic acid bacterium isolated from lychee.</title>
        <authorList>
            <person name="Wang L.-T."/>
        </authorList>
    </citation>
    <scope>NUCLEOTIDE SEQUENCE [LARGE SCALE GENOMIC DNA]</scope>
    <source>
        <strain evidence="4 5">MB7</strain>
    </source>
</reference>
<feature type="domain" description="WxL Interacting Protein host binding" evidence="3">
    <location>
        <begin position="170"/>
        <end position="310"/>
    </location>
</feature>
<dbReference type="Pfam" id="PF11797">
    <property type="entry name" value="WxLIP_HBD"/>
    <property type="match status" value="1"/>
</dbReference>
<proteinExistence type="predicted"/>
<feature type="transmembrane region" description="Helical" evidence="1">
    <location>
        <begin position="324"/>
        <end position="345"/>
    </location>
</feature>
<accession>A0A6P2CU85</accession>
<organism evidence="4 5">
    <name type="scientific">Leuconostoc litchii</name>
    <dbReference type="NCBI Taxonomy" id="1981069"/>
    <lineage>
        <taxon>Bacteria</taxon>
        <taxon>Bacillati</taxon>
        <taxon>Bacillota</taxon>
        <taxon>Bacilli</taxon>
        <taxon>Lactobacillales</taxon>
        <taxon>Lactobacillaceae</taxon>
        <taxon>Leuconostoc</taxon>
    </lineage>
</organism>
<name>A0A6P2CU85_9LACO</name>
<keyword evidence="1" id="KW-0472">Membrane</keyword>
<dbReference type="EMBL" id="SDGY01000001">
    <property type="protein sequence ID" value="TYC47719.1"/>
    <property type="molecule type" value="Genomic_DNA"/>
</dbReference>
<evidence type="ECO:0000256" key="1">
    <source>
        <dbReference type="SAM" id="Phobius"/>
    </source>
</evidence>
<keyword evidence="1" id="KW-1133">Transmembrane helix</keyword>
<gene>
    <name evidence="4" type="ORF">ESZ47_00605</name>
</gene>
<dbReference type="OrthoDB" id="2148359at2"/>
<dbReference type="InterPro" id="IPR021759">
    <property type="entry name" value="WxLIP_HBD"/>
</dbReference>
<comment type="caution">
    <text evidence="4">The sequence shown here is derived from an EMBL/GenBank/DDBJ whole genome shotgun (WGS) entry which is preliminary data.</text>
</comment>
<evidence type="ECO:0000259" key="2">
    <source>
        <dbReference type="Pfam" id="PF06030"/>
    </source>
</evidence>
<keyword evidence="5" id="KW-1185">Reference proteome</keyword>
<protein>
    <submittedName>
        <fullName evidence="4">DUF916 and DUF3324 domain-containing protein</fullName>
    </submittedName>
</protein>
<evidence type="ECO:0000259" key="3">
    <source>
        <dbReference type="Pfam" id="PF11797"/>
    </source>
</evidence>
<feature type="domain" description="WxL Interacting Protein peptidoglycan binding" evidence="2">
    <location>
        <begin position="41"/>
        <end position="159"/>
    </location>
</feature>
<evidence type="ECO:0000313" key="5">
    <source>
        <dbReference type="Proteomes" id="UP000442244"/>
    </source>
</evidence>
<dbReference type="AlphaFoldDB" id="A0A6P2CU85"/>